<accession>A0A3S4BE44</accession>
<organism evidence="2 3">
    <name type="scientific">Labedella populi</name>
    <dbReference type="NCBI Taxonomy" id="2498850"/>
    <lineage>
        <taxon>Bacteria</taxon>
        <taxon>Bacillati</taxon>
        <taxon>Actinomycetota</taxon>
        <taxon>Actinomycetes</taxon>
        <taxon>Micrococcales</taxon>
        <taxon>Microbacteriaceae</taxon>
        <taxon>Labedella</taxon>
    </lineage>
</organism>
<evidence type="ECO:0000259" key="1">
    <source>
        <dbReference type="SMART" id="SM00909"/>
    </source>
</evidence>
<proteinExistence type="predicted"/>
<sequence length="559" mass="58393">MKRIVASILAAFLVIVCAGCVGIPRSGVVQEGKPITADDGLDITFIPSGPQPGSTPEQVLRGFIAAATGPQNNYAVAREYLAPGIEREWRPDVSVLVDASADRRFEAEGDAVQLLSVYPEAQVDASGLYERNPSDNPVVLTYGFEQVEGEWRISSAPDGIVLDASTFTTVFGAHALMFFDPTWTYLVPDIRWFPTRASTATTVVKELLDGPAPWLSGGVRTAFPDGTALSTQSVTVDGDVVRMDFSSGFTGENAVAQSRMRAQLSASLTGIGMLGPDSISSQGAVVDIDILTVPSPRVDARALVLAEEGFGFLSGDVVERIDGLSPAVEGLAPSAVSVGVGLAFAAALTTDGVFVVPSGGEDPLRVDARGRLIAPTVDPFGYTWSVPQDDPGAILAFRRDGSSTPVETPWPEASSITSLQVSRDGTRIAALVTTASTTRLVVAAVTRSEPAGPPTAIGDLYELDETLGSPLAVTWVDDRTVASLTEDEEGDGEIEVYTIGSSSTIAPALAGATTVVGANTPQQIRALLETGEIRVRSGSGWQTRATGILVLATQLATLG</sequence>
<dbReference type="Pfam" id="PF10647">
    <property type="entry name" value="Gmad1"/>
    <property type="match status" value="1"/>
</dbReference>
<name>A0A3S4BE44_9MICO</name>
<protein>
    <recommendedName>
        <fullName evidence="1">GerMN domain-containing protein</fullName>
    </recommendedName>
</protein>
<gene>
    <name evidence="2" type="ORF">ELQ92_04950</name>
</gene>
<dbReference type="EMBL" id="RZNC01000001">
    <property type="protein sequence ID" value="RWZ68555.1"/>
    <property type="molecule type" value="Genomic_DNA"/>
</dbReference>
<dbReference type="RefSeq" id="WP_128497821.1">
    <property type="nucleotide sequence ID" value="NZ_RZNC01000001.1"/>
</dbReference>
<dbReference type="InterPro" id="IPR059026">
    <property type="entry name" value="LpqB_N"/>
</dbReference>
<dbReference type="AlphaFoldDB" id="A0A3S4BE44"/>
<dbReference type="Proteomes" id="UP000288603">
    <property type="component" value="Unassembled WGS sequence"/>
</dbReference>
<keyword evidence="3" id="KW-1185">Reference proteome</keyword>
<dbReference type="InterPro" id="IPR019606">
    <property type="entry name" value="GerMN"/>
</dbReference>
<comment type="caution">
    <text evidence="2">The sequence shown here is derived from an EMBL/GenBank/DDBJ whole genome shotgun (WGS) entry which is preliminary data.</text>
</comment>
<evidence type="ECO:0000313" key="2">
    <source>
        <dbReference type="EMBL" id="RWZ68555.1"/>
    </source>
</evidence>
<reference evidence="2 3" key="1">
    <citation type="submission" date="2018-12" db="EMBL/GenBank/DDBJ databases">
        <authorList>
            <person name="Li F."/>
        </authorList>
    </citation>
    <scope>NUCLEOTIDE SEQUENCE [LARGE SCALE GENOMIC DNA]</scope>
    <source>
        <strain evidence="2 3">8H24J-4-2</strain>
    </source>
</reference>
<dbReference type="Pfam" id="PF25976">
    <property type="entry name" value="LpqB_N"/>
    <property type="match status" value="1"/>
</dbReference>
<feature type="domain" description="GerMN" evidence="1">
    <location>
        <begin position="200"/>
        <end position="290"/>
    </location>
</feature>
<dbReference type="SUPFAM" id="SSF63829">
    <property type="entry name" value="Calcium-dependent phosphotriesterase"/>
    <property type="match status" value="1"/>
</dbReference>
<evidence type="ECO:0000313" key="3">
    <source>
        <dbReference type="Proteomes" id="UP000288603"/>
    </source>
</evidence>
<dbReference type="SMART" id="SM00909">
    <property type="entry name" value="Germane"/>
    <property type="match status" value="1"/>
</dbReference>
<dbReference type="Pfam" id="PF10646">
    <property type="entry name" value="Germane"/>
    <property type="match status" value="1"/>
</dbReference>
<dbReference type="InterPro" id="IPR018910">
    <property type="entry name" value="LpqB_C"/>
</dbReference>
<dbReference type="OrthoDB" id="3226781at2"/>